<comment type="function">
    <text evidence="3">During stationary phase, converts 70S ribosomes to an inactive dimeric form (100S ribosomes).</text>
</comment>
<comment type="similarity">
    <text evidence="3">Belongs to the ribosome modulation factor family.</text>
</comment>
<dbReference type="GO" id="GO:0006417">
    <property type="term" value="P:regulation of translation"/>
    <property type="evidence" value="ECO:0007669"/>
    <property type="project" value="UniProtKB-UniRule"/>
</dbReference>
<dbReference type="OrthoDB" id="5917763at2"/>
<dbReference type="InterPro" id="IPR023200">
    <property type="entry name" value="RMF_sf"/>
</dbReference>
<evidence type="ECO:0000256" key="2">
    <source>
        <dbReference type="ARBA" id="ARBA00022845"/>
    </source>
</evidence>
<dbReference type="HAMAP" id="MF_00919">
    <property type="entry name" value="RMF"/>
    <property type="match status" value="1"/>
</dbReference>
<reference evidence="4 5" key="1">
    <citation type="submission" date="2016-08" db="EMBL/GenBank/DDBJ databases">
        <authorList>
            <person name="Seilhamer J.J."/>
        </authorList>
    </citation>
    <scope>NUCLEOTIDE SEQUENCE [LARGE SCALE GENOMIC DNA]</scope>
    <source>
        <strain evidence="4 5">KCTC 42603</strain>
    </source>
</reference>
<accession>A0A1E7ZDE4</accession>
<gene>
    <name evidence="3" type="primary">rmf</name>
    <name evidence="4" type="ORF">BFC18_08050</name>
</gene>
<name>A0A1E7ZDE4_9ALTE</name>
<keyword evidence="5" id="KW-1185">Reference proteome</keyword>
<dbReference type="Gene3D" id="1.10.10.620">
    <property type="entry name" value="ribosome modulation factor like domain"/>
    <property type="match status" value="1"/>
</dbReference>
<evidence type="ECO:0000313" key="5">
    <source>
        <dbReference type="Proteomes" id="UP000175691"/>
    </source>
</evidence>
<dbReference type="EMBL" id="MDHN01000014">
    <property type="protein sequence ID" value="OFC71474.1"/>
    <property type="molecule type" value="Genomic_DNA"/>
</dbReference>
<keyword evidence="2 3" id="KW-0810">Translation regulation</keyword>
<proteinExistence type="inferred from homology"/>
<evidence type="ECO:0000256" key="3">
    <source>
        <dbReference type="HAMAP-Rule" id="MF_00919"/>
    </source>
</evidence>
<evidence type="ECO:0000313" key="4">
    <source>
        <dbReference type="EMBL" id="OFC71474.1"/>
    </source>
</evidence>
<dbReference type="Proteomes" id="UP000175691">
    <property type="component" value="Unassembled WGS sequence"/>
</dbReference>
<organism evidence="4 5">
    <name type="scientific">Alteromonas confluentis</name>
    <dbReference type="NCBI Taxonomy" id="1656094"/>
    <lineage>
        <taxon>Bacteria</taxon>
        <taxon>Pseudomonadati</taxon>
        <taxon>Pseudomonadota</taxon>
        <taxon>Gammaproteobacteria</taxon>
        <taxon>Alteromonadales</taxon>
        <taxon>Alteromonadaceae</taxon>
        <taxon>Alteromonas/Salinimonas group</taxon>
        <taxon>Alteromonas</taxon>
    </lineage>
</organism>
<dbReference type="GO" id="GO:0005737">
    <property type="term" value="C:cytoplasm"/>
    <property type="evidence" value="ECO:0007669"/>
    <property type="project" value="UniProtKB-SubCell"/>
</dbReference>
<keyword evidence="1 3" id="KW-0963">Cytoplasm</keyword>
<dbReference type="NCBIfam" id="NF011162">
    <property type="entry name" value="PRK14563.1"/>
    <property type="match status" value="1"/>
</dbReference>
<dbReference type="NCBIfam" id="NF041886">
    <property type="entry name" value="Rmf_CrpP_fam"/>
    <property type="match status" value="1"/>
</dbReference>
<dbReference type="InterPro" id="IPR007040">
    <property type="entry name" value="Ribosome_modulation_factor"/>
</dbReference>
<comment type="caution">
    <text evidence="4">The sequence shown here is derived from an EMBL/GenBank/DDBJ whole genome shotgun (WGS) entry which is preliminary data.</text>
</comment>
<dbReference type="AlphaFoldDB" id="A0A1E7ZDE4"/>
<sequence length="58" mass="6738">MKRQKRDKLTRAHAKGYQAGISGRSKENCPFQAFDARSQWLGGWREAVEDRQLGFNVR</sequence>
<comment type="subcellular location">
    <subcellularLocation>
        <location evidence="3">Cytoplasm</location>
    </subcellularLocation>
</comment>
<protein>
    <recommendedName>
        <fullName evidence="3">Ribosome modulation factor</fullName>
        <shortName evidence="3">RMF</shortName>
    </recommendedName>
</protein>
<dbReference type="STRING" id="1656094.BFC18_08050"/>
<evidence type="ECO:0000256" key="1">
    <source>
        <dbReference type="ARBA" id="ARBA00022490"/>
    </source>
</evidence>
<dbReference type="RefSeq" id="WP_070124638.1">
    <property type="nucleotide sequence ID" value="NZ_MDHN01000014.1"/>
</dbReference>
<dbReference type="Pfam" id="PF04957">
    <property type="entry name" value="RMF"/>
    <property type="match status" value="1"/>
</dbReference>